<evidence type="ECO:0000313" key="3">
    <source>
        <dbReference type="Proteomes" id="UP000747542"/>
    </source>
</evidence>
<feature type="region of interest" description="Disordered" evidence="1">
    <location>
        <begin position="1"/>
        <end position="34"/>
    </location>
</feature>
<reference evidence="2" key="1">
    <citation type="journal article" date="2021" name="Sci. Adv.">
        <title>The American lobster genome reveals insights on longevity, neural, and immune adaptations.</title>
        <authorList>
            <person name="Polinski J.M."/>
            <person name="Zimin A.V."/>
            <person name="Clark K.F."/>
            <person name="Kohn A.B."/>
            <person name="Sadowski N."/>
            <person name="Timp W."/>
            <person name="Ptitsyn A."/>
            <person name="Khanna P."/>
            <person name="Romanova D.Y."/>
            <person name="Williams P."/>
            <person name="Greenwood S.J."/>
            <person name="Moroz L.L."/>
            <person name="Walt D.R."/>
            <person name="Bodnar A.G."/>
        </authorList>
    </citation>
    <scope>NUCLEOTIDE SEQUENCE</scope>
    <source>
        <strain evidence="2">GMGI-L3</strain>
    </source>
</reference>
<sequence>MNITRSTRQHKSTYSRQVSLPPAPRVRVSMSQRHSSHDSYSSWSILVSPHMQLSYATQVTFMLRGMYSSSAPEYCDVTYVNKVDGPSPMMARKSDIIPASKAHDWCR</sequence>
<evidence type="ECO:0000313" key="2">
    <source>
        <dbReference type="EMBL" id="KAG7169549.1"/>
    </source>
</evidence>
<dbReference type="Proteomes" id="UP000747542">
    <property type="component" value="Unassembled WGS sequence"/>
</dbReference>
<accession>A0A8J5MZP4</accession>
<keyword evidence="3" id="KW-1185">Reference proteome</keyword>
<gene>
    <name evidence="2" type="ORF">Hamer_G022039</name>
</gene>
<name>A0A8J5MZP4_HOMAM</name>
<comment type="caution">
    <text evidence="2">The sequence shown here is derived from an EMBL/GenBank/DDBJ whole genome shotgun (WGS) entry which is preliminary data.</text>
</comment>
<dbReference type="EMBL" id="JAHLQT010015988">
    <property type="protein sequence ID" value="KAG7169549.1"/>
    <property type="molecule type" value="Genomic_DNA"/>
</dbReference>
<evidence type="ECO:0000256" key="1">
    <source>
        <dbReference type="SAM" id="MobiDB-lite"/>
    </source>
</evidence>
<protein>
    <submittedName>
        <fullName evidence="2">Uncharacterized protein</fullName>
    </submittedName>
</protein>
<dbReference type="AlphaFoldDB" id="A0A8J5MZP4"/>
<proteinExistence type="predicted"/>
<organism evidence="2 3">
    <name type="scientific">Homarus americanus</name>
    <name type="common">American lobster</name>
    <dbReference type="NCBI Taxonomy" id="6706"/>
    <lineage>
        <taxon>Eukaryota</taxon>
        <taxon>Metazoa</taxon>
        <taxon>Ecdysozoa</taxon>
        <taxon>Arthropoda</taxon>
        <taxon>Crustacea</taxon>
        <taxon>Multicrustacea</taxon>
        <taxon>Malacostraca</taxon>
        <taxon>Eumalacostraca</taxon>
        <taxon>Eucarida</taxon>
        <taxon>Decapoda</taxon>
        <taxon>Pleocyemata</taxon>
        <taxon>Astacidea</taxon>
        <taxon>Nephropoidea</taxon>
        <taxon>Nephropidae</taxon>
        <taxon>Homarus</taxon>
    </lineage>
</organism>